<reference evidence="2" key="2">
    <citation type="submission" date="2022-03" db="EMBL/GenBank/DDBJ databases">
        <title>Draft title - Genomic analysis of global carrot germplasm unveils the trajectory of domestication and the origin of high carotenoid orange carrot.</title>
        <authorList>
            <person name="Iorizzo M."/>
            <person name="Ellison S."/>
            <person name="Senalik D."/>
            <person name="Macko-Podgorni A."/>
            <person name="Grzebelus D."/>
            <person name="Bostan H."/>
            <person name="Rolling W."/>
            <person name="Curaba J."/>
            <person name="Simon P."/>
        </authorList>
    </citation>
    <scope>NUCLEOTIDE SEQUENCE</scope>
    <source>
        <tissue evidence="2">Leaf</tissue>
    </source>
</reference>
<dbReference type="SMART" id="SM00185">
    <property type="entry name" value="ARM"/>
    <property type="match status" value="7"/>
</dbReference>
<dbReference type="AlphaFoldDB" id="A0A166E481"/>
<accession>A0A166E481</accession>
<dbReference type="Proteomes" id="UP000077755">
    <property type="component" value="Chromosome 2"/>
</dbReference>
<dbReference type="Pfam" id="PF23005">
    <property type="entry name" value="DUF7032"/>
    <property type="match status" value="1"/>
</dbReference>
<dbReference type="InterPro" id="IPR000225">
    <property type="entry name" value="Armadillo"/>
</dbReference>
<dbReference type="InterPro" id="IPR016024">
    <property type="entry name" value="ARM-type_fold"/>
</dbReference>
<gene>
    <name evidence="2" type="ORF">DCAR_0207802</name>
</gene>
<dbReference type="OMA" id="MIGESGC"/>
<reference evidence="2" key="1">
    <citation type="journal article" date="2016" name="Nat. Genet.">
        <title>A high-quality carrot genome assembly provides new insights into carotenoid accumulation and asterid genome evolution.</title>
        <authorList>
            <person name="Iorizzo M."/>
            <person name="Ellison S."/>
            <person name="Senalik D."/>
            <person name="Zeng P."/>
            <person name="Satapoomin P."/>
            <person name="Huang J."/>
            <person name="Bowman M."/>
            <person name="Iovene M."/>
            <person name="Sanseverino W."/>
            <person name="Cavagnaro P."/>
            <person name="Yildiz M."/>
            <person name="Macko-Podgorni A."/>
            <person name="Moranska E."/>
            <person name="Grzebelus E."/>
            <person name="Grzebelus D."/>
            <person name="Ashrafi H."/>
            <person name="Zheng Z."/>
            <person name="Cheng S."/>
            <person name="Spooner D."/>
            <person name="Van Deynze A."/>
            <person name="Simon P."/>
        </authorList>
    </citation>
    <scope>NUCLEOTIDE SEQUENCE</scope>
    <source>
        <tissue evidence="2">Leaf</tissue>
    </source>
</reference>
<dbReference type="Pfam" id="PF00514">
    <property type="entry name" value="Arm"/>
    <property type="match status" value="2"/>
</dbReference>
<dbReference type="PANTHER" id="PTHR46043:SF9">
    <property type="entry name" value="ARM REPEAT SUPERFAMILY PROTEIN"/>
    <property type="match status" value="1"/>
</dbReference>
<dbReference type="SUPFAM" id="SSF48371">
    <property type="entry name" value="ARM repeat"/>
    <property type="match status" value="1"/>
</dbReference>
<dbReference type="KEGG" id="dcr:108205858"/>
<dbReference type="EMBL" id="CP093344">
    <property type="protein sequence ID" value="WOG88567.1"/>
    <property type="molecule type" value="Genomic_DNA"/>
</dbReference>
<sequence>MVGEVGNAAVINQGAEDWLLHAQEYVPIALEKAKVVKVFPGRWKVIISKLELIPPRLSDLSSHPCFSKNALCTEQLQAVAKTLDEVIELAEMCMKEKYEGKLRMQSDLDSLSCKIDLNLRDCGLLIKSGVLGDVTFPLAASNSSTEAEASTHSSIKELLARLQIGHLEAKHKAIDSLVEILQEDEKNVLAVLGRSNIAALVQLLTATSPRIREKTVTVICSLAESGSCENWLVSEGVLPPLIRLVESGSAVGKEKSTISLQRLSMSTETARSIVGHGGVQPLIDICQTGDSVSQAAAACTLKNISAVPEVRQTLAEEGIFSVMINLLDHGILLGSKEYAAECLQNLTSTDDSLRKCVVSEGGIQSLLTYLDGPLPQESAVGALRNLVGSVPEDILISHGVLSILVHVLKSGSLGAQQAAASAICQICSSTEMKKMIGEAGFITLLVNMLEAKSNNNREVAAQALSSLMSLSQNCKEVKRVGKSVPNLVQLLDPNPQNTAKKYAITCLNLLSSSKKCKKLMISYGAIGYLKKLTEMDIPGAKKLLERLERGKLRVFMNLV</sequence>
<dbReference type="Gramene" id="KZN06071">
    <property type="protein sequence ID" value="KZN06071"/>
    <property type="gene ID" value="DCAR_006908"/>
</dbReference>
<evidence type="ECO:0000313" key="3">
    <source>
        <dbReference type="Proteomes" id="UP000077755"/>
    </source>
</evidence>
<dbReference type="PANTHER" id="PTHR46043">
    <property type="entry name" value="ARM REPEAT SUPERFAMILY PROTEIN"/>
    <property type="match status" value="1"/>
</dbReference>
<evidence type="ECO:0000313" key="2">
    <source>
        <dbReference type="EMBL" id="WOG88567.1"/>
    </source>
</evidence>
<dbReference type="OrthoDB" id="409644at2759"/>
<organism evidence="2 3">
    <name type="scientific">Daucus carota subsp. sativus</name>
    <name type="common">Carrot</name>
    <dbReference type="NCBI Taxonomy" id="79200"/>
    <lineage>
        <taxon>Eukaryota</taxon>
        <taxon>Viridiplantae</taxon>
        <taxon>Streptophyta</taxon>
        <taxon>Embryophyta</taxon>
        <taxon>Tracheophyta</taxon>
        <taxon>Spermatophyta</taxon>
        <taxon>Magnoliopsida</taxon>
        <taxon>eudicotyledons</taxon>
        <taxon>Gunneridae</taxon>
        <taxon>Pentapetalae</taxon>
        <taxon>asterids</taxon>
        <taxon>campanulids</taxon>
        <taxon>Apiales</taxon>
        <taxon>Apiaceae</taxon>
        <taxon>Apioideae</taxon>
        <taxon>Scandiceae</taxon>
        <taxon>Daucinae</taxon>
        <taxon>Daucus</taxon>
        <taxon>Daucus sect. Daucus</taxon>
    </lineage>
</organism>
<proteinExistence type="predicted"/>
<feature type="domain" description="DUF7032" evidence="1">
    <location>
        <begin position="21"/>
        <end position="130"/>
    </location>
</feature>
<protein>
    <recommendedName>
        <fullName evidence="1">DUF7032 domain-containing protein</fullName>
    </recommendedName>
</protein>
<name>A0A166E481_DAUCS</name>
<evidence type="ECO:0000259" key="1">
    <source>
        <dbReference type="Pfam" id="PF23005"/>
    </source>
</evidence>
<dbReference type="Gene3D" id="1.25.10.10">
    <property type="entry name" value="Leucine-rich Repeat Variant"/>
    <property type="match status" value="3"/>
</dbReference>
<dbReference type="InterPro" id="IPR054296">
    <property type="entry name" value="DUF7032"/>
</dbReference>
<dbReference type="InterPro" id="IPR011989">
    <property type="entry name" value="ARM-like"/>
</dbReference>
<keyword evidence="3" id="KW-1185">Reference proteome</keyword>